<keyword evidence="1" id="KW-0732">Signal</keyword>
<dbReference type="AlphaFoldDB" id="A0A2S8GJI4"/>
<feature type="signal peptide" evidence="1">
    <location>
        <begin position="1"/>
        <end position="19"/>
    </location>
</feature>
<gene>
    <name evidence="2" type="ORF">C5Y93_17710</name>
</gene>
<evidence type="ECO:0000256" key="1">
    <source>
        <dbReference type="SAM" id="SignalP"/>
    </source>
</evidence>
<dbReference type="EMBL" id="PUHZ01000018">
    <property type="protein sequence ID" value="PQO44608.1"/>
    <property type="molecule type" value="Genomic_DNA"/>
</dbReference>
<evidence type="ECO:0000313" key="3">
    <source>
        <dbReference type="Proteomes" id="UP000237819"/>
    </source>
</evidence>
<evidence type="ECO:0008006" key="4">
    <source>
        <dbReference type="Google" id="ProtNLM"/>
    </source>
</evidence>
<proteinExistence type="predicted"/>
<accession>A0A2S8GJI4</accession>
<protein>
    <recommendedName>
        <fullName evidence="4">Outer membrane protein beta-barrel domain-containing protein</fullName>
    </recommendedName>
</protein>
<sequence length="289" mass="33021">MLWLLFVTAVSLVSSKAFAQYDQSYPGFYTPFTDMPVEDYDFQWFAPPITEVYGQDGIDPKTGPFFDYHRFYVNVSRGEAAPNPSQGDVTWGNKIDAGWMSEEGHGWLLQTLHIDGPQVAEANVGSTVSVGLNKVWRLDPYHNGFWVEPMIGVRYFQFKDQSLRVFYLPITQRPIDTQRFMENNMLLGQLGARMYTHRGHWKLYGDIQVMGGNNWVYRNNQDNTYSTGVVGAEWSLGAAYYLTREIAIDINWNTIYMGRGVGRNPFPSSGDQQESLFMSGVGFGFTFHR</sequence>
<reference evidence="2 3" key="1">
    <citation type="submission" date="2018-02" db="EMBL/GenBank/DDBJ databases">
        <title>Comparative genomes isolates from brazilian mangrove.</title>
        <authorList>
            <person name="Araujo J.E."/>
            <person name="Taketani R.G."/>
            <person name="Silva M.C.P."/>
            <person name="Loureco M.V."/>
            <person name="Andreote F.D."/>
        </authorList>
    </citation>
    <scope>NUCLEOTIDE SEQUENCE [LARGE SCALE GENOMIC DNA]</scope>
    <source>
        <strain evidence="2 3">Nap-Phe MGV</strain>
    </source>
</reference>
<feature type="chain" id="PRO_5015591466" description="Outer membrane protein beta-barrel domain-containing protein" evidence="1">
    <location>
        <begin position="20"/>
        <end position="289"/>
    </location>
</feature>
<comment type="caution">
    <text evidence="2">The sequence shown here is derived from an EMBL/GenBank/DDBJ whole genome shotgun (WGS) entry which is preliminary data.</text>
</comment>
<dbReference type="Proteomes" id="UP000237819">
    <property type="component" value="Unassembled WGS sequence"/>
</dbReference>
<organism evidence="2 3">
    <name type="scientific">Blastopirellula marina</name>
    <dbReference type="NCBI Taxonomy" id="124"/>
    <lineage>
        <taxon>Bacteria</taxon>
        <taxon>Pseudomonadati</taxon>
        <taxon>Planctomycetota</taxon>
        <taxon>Planctomycetia</taxon>
        <taxon>Pirellulales</taxon>
        <taxon>Pirellulaceae</taxon>
        <taxon>Blastopirellula</taxon>
    </lineage>
</organism>
<name>A0A2S8GJI4_9BACT</name>
<evidence type="ECO:0000313" key="2">
    <source>
        <dbReference type="EMBL" id="PQO44608.1"/>
    </source>
</evidence>